<dbReference type="GO" id="GO:0038023">
    <property type="term" value="F:signaling receptor activity"/>
    <property type="evidence" value="ECO:0007669"/>
    <property type="project" value="TreeGrafter"/>
</dbReference>
<dbReference type="Gene3D" id="3.40.50.10140">
    <property type="entry name" value="Toll/interleukin-1 receptor homology (TIR) domain"/>
    <property type="match status" value="1"/>
</dbReference>
<evidence type="ECO:0000259" key="15">
    <source>
        <dbReference type="PROSITE" id="PS50104"/>
    </source>
</evidence>
<evidence type="ECO:0000256" key="11">
    <source>
        <dbReference type="ARBA" id="ARBA00023170"/>
    </source>
</evidence>
<feature type="domain" description="TIR" evidence="15">
    <location>
        <begin position="805"/>
        <end position="946"/>
    </location>
</feature>
<dbReference type="GO" id="GO:0007165">
    <property type="term" value="P:signal transduction"/>
    <property type="evidence" value="ECO:0007669"/>
    <property type="project" value="InterPro"/>
</dbReference>
<dbReference type="Pfam" id="PF13855">
    <property type="entry name" value="LRR_8"/>
    <property type="match status" value="5"/>
</dbReference>
<keyword evidence="5 14" id="KW-0812">Transmembrane</keyword>
<evidence type="ECO:0000256" key="12">
    <source>
        <dbReference type="ARBA" id="ARBA00023180"/>
    </source>
</evidence>
<keyword evidence="11" id="KW-0675">Receptor</keyword>
<accession>A0A3Q3BFZ9</accession>
<dbReference type="SMART" id="SM00364">
    <property type="entry name" value="LRR_BAC"/>
    <property type="match status" value="8"/>
</dbReference>
<evidence type="ECO:0000256" key="2">
    <source>
        <dbReference type="ARBA" id="ARBA00009634"/>
    </source>
</evidence>
<dbReference type="GO" id="GO:0045087">
    <property type="term" value="P:innate immune response"/>
    <property type="evidence" value="ECO:0007669"/>
    <property type="project" value="UniProtKB-KW"/>
</dbReference>
<dbReference type="InterPro" id="IPR003591">
    <property type="entry name" value="Leu-rich_rpt_typical-subtyp"/>
</dbReference>
<dbReference type="AlphaFoldDB" id="A0A3Q3BFZ9"/>
<evidence type="ECO:0000313" key="17">
    <source>
        <dbReference type="Proteomes" id="UP000264800"/>
    </source>
</evidence>
<dbReference type="Ensembl" id="ENSKMAT00000029376.1">
    <property type="protein sequence ID" value="ENSKMAP00000029013.1"/>
    <property type="gene ID" value="ENSKMAG00000021509.1"/>
</dbReference>
<dbReference type="SMART" id="SM00255">
    <property type="entry name" value="TIR"/>
    <property type="match status" value="1"/>
</dbReference>
<dbReference type="SMART" id="SM00082">
    <property type="entry name" value="LRRCT"/>
    <property type="match status" value="1"/>
</dbReference>
<evidence type="ECO:0000256" key="4">
    <source>
        <dbReference type="ARBA" id="ARBA00022614"/>
    </source>
</evidence>
<keyword evidence="13" id="KW-0395">Inflammatory response</keyword>
<dbReference type="Proteomes" id="UP000264800">
    <property type="component" value="Unplaced"/>
</dbReference>
<evidence type="ECO:0000256" key="7">
    <source>
        <dbReference type="ARBA" id="ARBA00022737"/>
    </source>
</evidence>
<evidence type="ECO:0000256" key="3">
    <source>
        <dbReference type="ARBA" id="ARBA00022588"/>
    </source>
</evidence>
<comment type="similarity">
    <text evidence="2">Belongs to the Toll-like receptor family.</text>
</comment>
<dbReference type="InterPro" id="IPR000157">
    <property type="entry name" value="TIR_dom"/>
</dbReference>
<keyword evidence="7" id="KW-0677">Repeat</keyword>
<feature type="transmembrane region" description="Helical" evidence="14">
    <location>
        <begin position="753"/>
        <end position="770"/>
    </location>
</feature>
<dbReference type="PANTHER" id="PTHR24365">
    <property type="entry name" value="TOLL-LIKE RECEPTOR"/>
    <property type="match status" value="1"/>
</dbReference>
<evidence type="ECO:0000256" key="14">
    <source>
        <dbReference type="SAM" id="Phobius"/>
    </source>
</evidence>
<keyword evidence="6" id="KW-0732">Signal</keyword>
<dbReference type="OMA" id="YSWELTN"/>
<evidence type="ECO:0000256" key="9">
    <source>
        <dbReference type="ARBA" id="ARBA00022989"/>
    </source>
</evidence>
<dbReference type="InterPro" id="IPR001611">
    <property type="entry name" value="Leu-rich_rpt"/>
</dbReference>
<reference evidence="16" key="1">
    <citation type="submission" date="2025-08" db="UniProtKB">
        <authorList>
            <consortium name="Ensembl"/>
        </authorList>
    </citation>
    <scope>IDENTIFICATION</scope>
</reference>
<name>A0A3Q3BFZ9_KRYMA</name>
<dbReference type="SMART" id="SM00365">
    <property type="entry name" value="LRR_SD22"/>
    <property type="match status" value="9"/>
</dbReference>
<dbReference type="STRING" id="37003.ENSKMAP00000029013"/>
<keyword evidence="8" id="KW-0391">Immunity</keyword>
<keyword evidence="3" id="KW-0399">Innate immunity</keyword>
<dbReference type="Gene3D" id="3.80.10.10">
    <property type="entry name" value="Ribonuclease Inhibitor"/>
    <property type="match status" value="4"/>
</dbReference>
<dbReference type="SMART" id="SM00369">
    <property type="entry name" value="LRR_TYP"/>
    <property type="match status" value="16"/>
</dbReference>
<evidence type="ECO:0000256" key="6">
    <source>
        <dbReference type="ARBA" id="ARBA00022729"/>
    </source>
</evidence>
<evidence type="ECO:0000256" key="1">
    <source>
        <dbReference type="ARBA" id="ARBA00004479"/>
    </source>
</evidence>
<evidence type="ECO:0000256" key="5">
    <source>
        <dbReference type="ARBA" id="ARBA00022692"/>
    </source>
</evidence>
<dbReference type="PROSITE" id="PS50104">
    <property type="entry name" value="TIR"/>
    <property type="match status" value="1"/>
</dbReference>
<evidence type="ECO:0000256" key="10">
    <source>
        <dbReference type="ARBA" id="ARBA00023136"/>
    </source>
</evidence>
<dbReference type="SUPFAM" id="SSF52058">
    <property type="entry name" value="L domain-like"/>
    <property type="match status" value="2"/>
</dbReference>
<dbReference type="SUPFAM" id="SSF52200">
    <property type="entry name" value="Toll/Interleukin receptor TIR domain"/>
    <property type="match status" value="1"/>
</dbReference>
<protein>
    <submittedName>
        <fullName evidence="16">Toll-like receptor 22</fullName>
    </submittedName>
</protein>
<dbReference type="InterPro" id="IPR032675">
    <property type="entry name" value="LRR_dom_sf"/>
</dbReference>
<dbReference type="InterPro" id="IPR035897">
    <property type="entry name" value="Toll_tir_struct_dom_sf"/>
</dbReference>
<dbReference type="GeneTree" id="ENSGT00940000163999"/>
<keyword evidence="4" id="KW-0433">Leucine-rich repeat</keyword>
<dbReference type="InterPro" id="IPR000483">
    <property type="entry name" value="Cys-rich_flank_reg_C"/>
</dbReference>
<dbReference type="GO" id="GO:0006954">
    <property type="term" value="P:inflammatory response"/>
    <property type="evidence" value="ECO:0007669"/>
    <property type="project" value="UniProtKB-KW"/>
</dbReference>
<reference evidence="16" key="2">
    <citation type="submission" date="2025-09" db="UniProtKB">
        <authorList>
            <consortium name="Ensembl"/>
        </authorList>
    </citation>
    <scope>IDENTIFICATION</scope>
</reference>
<dbReference type="PROSITE" id="PS51450">
    <property type="entry name" value="LRR"/>
    <property type="match status" value="3"/>
</dbReference>
<keyword evidence="9 14" id="KW-1133">Transmembrane helix</keyword>
<evidence type="ECO:0000256" key="13">
    <source>
        <dbReference type="ARBA" id="ARBA00023198"/>
    </source>
</evidence>
<dbReference type="Pfam" id="PF01582">
    <property type="entry name" value="TIR"/>
    <property type="match status" value="1"/>
</dbReference>
<feature type="transmembrane region" description="Helical" evidence="14">
    <location>
        <begin position="21"/>
        <end position="41"/>
    </location>
</feature>
<proteinExistence type="inferred from homology"/>
<evidence type="ECO:0000313" key="16">
    <source>
        <dbReference type="Ensembl" id="ENSKMAP00000029013.1"/>
    </source>
</evidence>
<keyword evidence="17" id="KW-1185">Reference proteome</keyword>
<keyword evidence="10 14" id="KW-0472">Membrane</keyword>
<dbReference type="GO" id="GO:0005886">
    <property type="term" value="C:plasma membrane"/>
    <property type="evidence" value="ECO:0007669"/>
    <property type="project" value="TreeGrafter"/>
</dbReference>
<dbReference type="PANTHER" id="PTHR24365:SF522">
    <property type="entry name" value="LOW QUALITY PROTEIN: TOLL-LIKE RECEPTOR 13-RELATED"/>
    <property type="match status" value="1"/>
</dbReference>
<comment type="subcellular location">
    <subcellularLocation>
        <location evidence="1">Membrane</location>
        <topology evidence="1">Single-pass type I membrane protein</topology>
    </subcellularLocation>
</comment>
<keyword evidence="12" id="KW-0325">Glycoprotein</keyword>
<organism evidence="16 17">
    <name type="scientific">Kryptolebias marmoratus</name>
    <name type="common">Mangrove killifish</name>
    <name type="synonym">Rivulus marmoratus</name>
    <dbReference type="NCBI Taxonomy" id="37003"/>
    <lineage>
        <taxon>Eukaryota</taxon>
        <taxon>Metazoa</taxon>
        <taxon>Chordata</taxon>
        <taxon>Craniata</taxon>
        <taxon>Vertebrata</taxon>
        <taxon>Euteleostomi</taxon>
        <taxon>Actinopterygii</taxon>
        <taxon>Neopterygii</taxon>
        <taxon>Teleostei</taxon>
        <taxon>Neoteleostei</taxon>
        <taxon>Acanthomorphata</taxon>
        <taxon>Ovalentaria</taxon>
        <taxon>Atherinomorphae</taxon>
        <taxon>Cyprinodontiformes</taxon>
        <taxon>Rivulidae</taxon>
        <taxon>Kryptolebias</taxon>
    </lineage>
</organism>
<sequence>MDKDLKMGPVKYKTKPKGGSKCQTLCITFLVMYMIFFVPPVNGFFLKTCRISYNAAKCMQNQLQSVPQDIPPTVTGLDLSKNLISRIQPSNFTNLPVLTELALNQNKISQIDSFAFARLLSLQWLNLKKNKLVKLAKNVFHGLSNLTELRIDHNQIKFVSSTSFQSLTKLKTLDISYNKLQTTIDLHLILQYLPQLQELIANRNELQTFHSWELTNCSLELHTLHLSDNPLKDFRITADVFPNLTHLTIGNSCSKNTMKWNIHNNAFLSRVSSLDISGLHMGLDDMKSLLEAVNSSLTSLTMNRMKHNISTLVNISCTIPTMSTLRICGNKLELIKSDFLKLCVNVTELDLGTNNISDIETNAFASMKHLRILSLRYNRLSSVPSVIRKLQNLSKLDLKFNKITGVECQDFSNQTNLTELNLQNNSITALKTCAFNDLVQLQVLTLQYNKINDLNKAFQRYLPNLKYLHLNGNKLTSIKNEVFRGLRSLLNLSLHENQIKELYSDSFVGLRNLTEIQLMSNQITKQNLDTGAFNALVNLKRLDLAINHIKYTDSEALSQTPFFNLSHLEELSIATQHYREKSHLPCNFLKGLTNLLRFSARNTQIVYLDKDMFKYSPKLEKLDISSNDLGTLSPQLFSPIQNLKSLYISRTTLQSLDFLIDANLTNLQFLQARKNQYSVITEDVIQSLPSLGYVDFQGNSFMCDCDNAWFLNWTISSAQTQVFDAYNFVCNYPEDFKGTKLLDFNLTSCSVEIGFICFVSTTCMILCFMVTSFTYHFMRWQLYCAYYLFLAWLFDKKHQNKQAPHQYDAFISYNTHDEPWVIGELLPKLEGEQGWRLCLHHRDFEPGKPIIDNITDAIYRSRKTICVISRRYLESEWCSREVQTASFRLFDEQKDVLILVFLEDIPTYLLSPYHRMRKLLKKQTYLSWSRATEHPEVFWEKLRQALQTGDDLSVVNLQLSVIQTQ</sequence>
<evidence type="ECO:0000256" key="8">
    <source>
        <dbReference type="ARBA" id="ARBA00022859"/>
    </source>
</evidence>